<evidence type="ECO:0000313" key="3">
    <source>
        <dbReference type="EMBL" id="KAG1293548.1"/>
    </source>
</evidence>
<gene>
    <name evidence="3" type="ORF">G6F64_013541</name>
    <name evidence="2" type="ORF">G6F64_014972</name>
</gene>
<sequence>MPKLNINLTGLAVTWDSPNISTIPDPIDPSPIKPNKSPAGTHQQREQLMDALQPYLSANAKIPSTSACPLPEAIVRLETEPA</sequence>
<proteinExistence type="predicted"/>
<reference evidence="3" key="1">
    <citation type="journal article" date="2020" name="Microb. Genom.">
        <title>Genetic diversity of clinical and environmental Mucorales isolates obtained from an investigation of mucormycosis cases among solid organ transplant recipients.</title>
        <authorList>
            <person name="Nguyen M.H."/>
            <person name="Kaul D."/>
            <person name="Muto C."/>
            <person name="Cheng S.J."/>
            <person name="Richter R.A."/>
            <person name="Bruno V.M."/>
            <person name="Liu G."/>
            <person name="Beyhan S."/>
            <person name="Sundermann A.J."/>
            <person name="Mounaud S."/>
            <person name="Pasculle A.W."/>
            <person name="Nierman W.C."/>
            <person name="Driscoll E."/>
            <person name="Cumbie R."/>
            <person name="Clancy C.J."/>
            <person name="Dupont C.L."/>
        </authorList>
    </citation>
    <scope>NUCLEOTIDE SEQUENCE</scope>
    <source>
        <strain evidence="3">GL11</strain>
    </source>
</reference>
<evidence type="ECO:0000313" key="2">
    <source>
        <dbReference type="EMBL" id="KAG1275094.1"/>
    </source>
</evidence>
<comment type="caution">
    <text evidence="3">The sequence shown here is derived from an EMBL/GenBank/DDBJ whole genome shotgun (WGS) entry which is preliminary data.</text>
</comment>
<protein>
    <submittedName>
        <fullName evidence="3">Uncharacterized protein</fullName>
    </submittedName>
</protein>
<name>A0A9P6WV46_RHIOR</name>
<dbReference type="Proteomes" id="UP000716291">
    <property type="component" value="Unassembled WGS sequence"/>
</dbReference>
<accession>A0A9P6WV46</accession>
<dbReference type="OrthoDB" id="2289680at2759"/>
<evidence type="ECO:0000256" key="1">
    <source>
        <dbReference type="SAM" id="MobiDB-lite"/>
    </source>
</evidence>
<dbReference type="EMBL" id="JAANQT010005740">
    <property type="protein sequence ID" value="KAG1293548.1"/>
    <property type="molecule type" value="Genomic_DNA"/>
</dbReference>
<keyword evidence="4" id="KW-1185">Reference proteome</keyword>
<dbReference type="EMBL" id="JAANQT010010466">
    <property type="protein sequence ID" value="KAG1275094.1"/>
    <property type="molecule type" value="Genomic_DNA"/>
</dbReference>
<feature type="region of interest" description="Disordered" evidence="1">
    <location>
        <begin position="18"/>
        <end position="43"/>
    </location>
</feature>
<dbReference type="AlphaFoldDB" id="A0A9P6WV46"/>
<evidence type="ECO:0000313" key="4">
    <source>
        <dbReference type="Proteomes" id="UP000716291"/>
    </source>
</evidence>
<organism evidence="3 4">
    <name type="scientific">Rhizopus oryzae</name>
    <name type="common">Mucormycosis agent</name>
    <name type="synonym">Rhizopus arrhizus var. delemar</name>
    <dbReference type="NCBI Taxonomy" id="64495"/>
    <lineage>
        <taxon>Eukaryota</taxon>
        <taxon>Fungi</taxon>
        <taxon>Fungi incertae sedis</taxon>
        <taxon>Mucoromycota</taxon>
        <taxon>Mucoromycotina</taxon>
        <taxon>Mucoromycetes</taxon>
        <taxon>Mucorales</taxon>
        <taxon>Mucorineae</taxon>
        <taxon>Rhizopodaceae</taxon>
        <taxon>Rhizopus</taxon>
    </lineage>
</organism>